<dbReference type="InterPro" id="IPR044855">
    <property type="entry name" value="CoA-Trfase_III_dom3_sf"/>
</dbReference>
<dbReference type="SUPFAM" id="SSF89796">
    <property type="entry name" value="CoA-transferase family III (CaiB/BaiF)"/>
    <property type="match status" value="2"/>
</dbReference>
<dbReference type="InterPro" id="IPR050509">
    <property type="entry name" value="CoA-transferase_III"/>
</dbReference>
<reference evidence="1 2" key="1">
    <citation type="submission" date="2018-06" db="EMBL/GenBank/DDBJ databases">
        <title>Genomic Encyclopedia of Archaeal and Bacterial Type Strains, Phase II (KMG-II): from individual species to whole genera.</title>
        <authorList>
            <person name="Goeker M."/>
        </authorList>
    </citation>
    <scope>NUCLEOTIDE SEQUENCE [LARGE SCALE GENOMIC DNA]</scope>
    <source>
        <strain evidence="1 2">DSM 24525</strain>
    </source>
</reference>
<evidence type="ECO:0000313" key="1">
    <source>
        <dbReference type="EMBL" id="PZW46812.1"/>
    </source>
</evidence>
<dbReference type="Proteomes" id="UP000249688">
    <property type="component" value="Unassembled WGS sequence"/>
</dbReference>
<dbReference type="PANTHER" id="PTHR48228">
    <property type="entry name" value="SUCCINYL-COA--D-CITRAMALATE COA-TRANSFERASE"/>
    <property type="match status" value="1"/>
</dbReference>
<keyword evidence="2" id="KW-1185">Reference proteome</keyword>
<comment type="caution">
    <text evidence="1">The sequence shown here is derived from an EMBL/GenBank/DDBJ whole genome shotgun (WGS) entry which is preliminary data.</text>
</comment>
<organism evidence="1 2">
    <name type="scientific">Humitalea rosea</name>
    <dbReference type="NCBI Taxonomy" id="990373"/>
    <lineage>
        <taxon>Bacteria</taxon>
        <taxon>Pseudomonadati</taxon>
        <taxon>Pseudomonadota</taxon>
        <taxon>Alphaproteobacteria</taxon>
        <taxon>Acetobacterales</taxon>
        <taxon>Roseomonadaceae</taxon>
        <taxon>Humitalea</taxon>
    </lineage>
</organism>
<protein>
    <submittedName>
        <fullName evidence="1">Crotonobetainyl-CoA:carnitine CoA-transferase CaiB-like acyl-CoA transferase</fullName>
    </submittedName>
</protein>
<dbReference type="Pfam" id="PF02515">
    <property type="entry name" value="CoA_transf_3"/>
    <property type="match status" value="2"/>
</dbReference>
<dbReference type="InterPro" id="IPR023606">
    <property type="entry name" value="CoA-Trfase_III_dom_1_sf"/>
</dbReference>
<proteinExistence type="predicted"/>
<dbReference type="Gene3D" id="3.40.50.10540">
    <property type="entry name" value="Crotonobetainyl-coa:carnitine coa-transferase, domain 1"/>
    <property type="match status" value="2"/>
</dbReference>
<dbReference type="AlphaFoldDB" id="A0A2W7J6H9"/>
<dbReference type="PANTHER" id="PTHR48228:SF4">
    <property type="entry name" value="BLR3030 PROTEIN"/>
    <property type="match status" value="1"/>
</dbReference>
<dbReference type="Gene3D" id="3.30.1540.10">
    <property type="entry name" value="formyl-coa transferase, domain 3"/>
    <property type="match status" value="1"/>
</dbReference>
<sequence>MAVVRGVDAAPIMQEMRMGFPPPSGGTAALAGLWAALGLPEAALSQVALTGTDPVLPSSFAVGTAAQASIAAAALAATEVHRRRGGGPQQVAVAMRDAAIEFRSERYLRIGEGVAPELWDAIAGLYRCQDGWVRLHTNFPHHRDGILRLLGVAHDRASVAAALARRGAKAFEQAAAEAGLVVAALRDFEEWDASEAGRAVAAEPLVAVERIGDAPPQPMPLGARPLEGLRVLELTRIIAGPVAGRVLAAHGAEVLHISAPHLPQVEPLVIDTGRGKRSATLDLRQEADLGRFRALAAGTDVVLQSYRPGALEGFGLGPEALAGLRPGLIHASLSAYGFTGPWAGRRGFDSLVQSATGLNRAEAAAAGGGEPKALPAQVLDHAGGTLLALGILTALLRRMEEGGSWRVRVSLARTALWLRGLPRVAAGFAVADPGFEDVRDRLDSVESPFGRLSLVRGAARLSATPATWATPPVTLGTHRPEWRA</sequence>
<keyword evidence="1" id="KW-0808">Transferase</keyword>
<accession>A0A2W7J6H9</accession>
<dbReference type="InterPro" id="IPR003673">
    <property type="entry name" value="CoA-Trfase_fam_III"/>
</dbReference>
<name>A0A2W7J6H9_9PROT</name>
<dbReference type="GO" id="GO:0016740">
    <property type="term" value="F:transferase activity"/>
    <property type="evidence" value="ECO:0007669"/>
    <property type="project" value="UniProtKB-KW"/>
</dbReference>
<gene>
    <name evidence="1" type="ORF">C8P66_10891</name>
</gene>
<dbReference type="EMBL" id="QKYU01000008">
    <property type="protein sequence ID" value="PZW46812.1"/>
    <property type="molecule type" value="Genomic_DNA"/>
</dbReference>
<evidence type="ECO:0000313" key="2">
    <source>
        <dbReference type="Proteomes" id="UP000249688"/>
    </source>
</evidence>